<dbReference type="Pfam" id="PF07729">
    <property type="entry name" value="FCD"/>
    <property type="match status" value="1"/>
</dbReference>
<dbReference type="SUPFAM" id="SSF46785">
    <property type="entry name" value="Winged helix' DNA-binding domain"/>
    <property type="match status" value="1"/>
</dbReference>
<dbReference type="OrthoDB" id="284307at2"/>
<dbReference type="AlphaFoldDB" id="A0A1I0TN00"/>
<sequence>MDKSTRDEKKTAQPDAQKPLVEQAYQQIREKIIRLQFLPGQYLNEAAICEKLGLGRTPVHQALQLLQLEGLIEILPRKGVVVQPDGVLEIRKILDSRLIIEPELARMAAEHAASDEISETDLADLVALAEAPDEMLEPPDIDGFIASDRAFHRKINECSGNHILGEFATGLHERCCRFWYLNLWQTLNVEVSKNKHIDIAKAVLSGDGDAAAEAMRSHIMDLSERLKRLPPNAFGVG</sequence>
<dbReference type="GO" id="GO:0003700">
    <property type="term" value="F:DNA-binding transcription factor activity"/>
    <property type="evidence" value="ECO:0007669"/>
    <property type="project" value="InterPro"/>
</dbReference>
<dbReference type="CDD" id="cd07377">
    <property type="entry name" value="WHTH_GntR"/>
    <property type="match status" value="1"/>
</dbReference>
<dbReference type="InterPro" id="IPR000524">
    <property type="entry name" value="Tscrpt_reg_HTH_GntR"/>
</dbReference>
<reference evidence="5 6" key="1">
    <citation type="submission" date="2016-10" db="EMBL/GenBank/DDBJ databases">
        <authorList>
            <person name="de Groot N.N."/>
        </authorList>
    </citation>
    <scope>NUCLEOTIDE SEQUENCE [LARGE SCALE GENOMIC DNA]</scope>
    <source>
        <strain evidence="5 6">CGMCC 1.6117</strain>
    </source>
</reference>
<dbReference type="Pfam" id="PF00392">
    <property type="entry name" value="GntR"/>
    <property type="match status" value="1"/>
</dbReference>
<dbReference type="InterPro" id="IPR036390">
    <property type="entry name" value="WH_DNA-bd_sf"/>
</dbReference>
<dbReference type="InterPro" id="IPR011711">
    <property type="entry name" value="GntR_C"/>
</dbReference>
<name>A0A1I0TN00_9RHOB</name>
<dbReference type="SMART" id="SM00895">
    <property type="entry name" value="FCD"/>
    <property type="match status" value="1"/>
</dbReference>
<feature type="domain" description="HTH gntR-type" evidence="4">
    <location>
        <begin position="18"/>
        <end position="85"/>
    </location>
</feature>
<dbReference type="SMART" id="SM00345">
    <property type="entry name" value="HTH_GNTR"/>
    <property type="match status" value="1"/>
</dbReference>
<dbReference type="Gene3D" id="1.20.120.530">
    <property type="entry name" value="GntR ligand-binding domain-like"/>
    <property type="match status" value="1"/>
</dbReference>
<dbReference type="InterPro" id="IPR036388">
    <property type="entry name" value="WH-like_DNA-bd_sf"/>
</dbReference>
<protein>
    <submittedName>
        <fullName evidence="5">DNA-binding transcriptional regulator, GntR family</fullName>
    </submittedName>
</protein>
<dbReference type="SUPFAM" id="SSF48008">
    <property type="entry name" value="GntR ligand-binding domain-like"/>
    <property type="match status" value="1"/>
</dbReference>
<organism evidence="5 6">
    <name type="scientific">Paracoccus halophilus</name>
    <dbReference type="NCBI Taxonomy" id="376733"/>
    <lineage>
        <taxon>Bacteria</taxon>
        <taxon>Pseudomonadati</taxon>
        <taxon>Pseudomonadota</taxon>
        <taxon>Alphaproteobacteria</taxon>
        <taxon>Rhodobacterales</taxon>
        <taxon>Paracoccaceae</taxon>
        <taxon>Paracoccus</taxon>
    </lineage>
</organism>
<evidence type="ECO:0000313" key="6">
    <source>
        <dbReference type="Proteomes" id="UP000182312"/>
    </source>
</evidence>
<keyword evidence="2 5" id="KW-0238">DNA-binding</keyword>
<proteinExistence type="predicted"/>
<evidence type="ECO:0000313" key="5">
    <source>
        <dbReference type="EMBL" id="SFA53125.1"/>
    </source>
</evidence>
<keyword evidence="1" id="KW-0805">Transcription regulation</keyword>
<evidence type="ECO:0000256" key="1">
    <source>
        <dbReference type="ARBA" id="ARBA00023015"/>
    </source>
</evidence>
<dbReference type="PROSITE" id="PS50949">
    <property type="entry name" value="HTH_GNTR"/>
    <property type="match status" value="1"/>
</dbReference>
<dbReference type="InterPro" id="IPR008920">
    <property type="entry name" value="TF_FadR/GntR_C"/>
</dbReference>
<dbReference type="EMBL" id="FOJO01000010">
    <property type="protein sequence ID" value="SFA53125.1"/>
    <property type="molecule type" value="Genomic_DNA"/>
</dbReference>
<dbReference type="PANTHER" id="PTHR43537:SF5">
    <property type="entry name" value="UXU OPERON TRANSCRIPTIONAL REGULATOR"/>
    <property type="match status" value="1"/>
</dbReference>
<dbReference type="Gene3D" id="1.10.10.10">
    <property type="entry name" value="Winged helix-like DNA-binding domain superfamily/Winged helix DNA-binding domain"/>
    <property type="match status" value="1"/>
</dbReference>
<evidence type="ECO:0000256" key="2">
    <source>
        <dbReference type="ARBA" id="ARBA00023125"/>
    </source>
</evidence>
<dbReference type="PANTHER" id="PTHR43537">
    <property type="entry name" value="TRANSCRIPTIONAL REGULATOR, GNTR FAMILY"/>
    <property type="match status" value="1"/>
</dbReference>
<keyword evidence="3" id="KW-0804">Transcription</keyword>
<gene>
    <name evidence="5" type="ORF">SAMN04487972_11091</name>
</gene>
<evidence type="ECO:0000256" key="3">
    <source>
        <dbReference type="ARBA" id="ARBA00023163"/>
    </source>
</evidence>
<dbReference type="RefSeq" id="WP_052081642.1">
    <property type="nucleotide sequence ID" value="NZ_FOJO01000010.1"/>
</dbReference>
<accession>A0A1I0TN00</accession>
<dbReference type="Proteomes" id="UP000182312">
    <property type="component" value="Unassembled WGS sequence"/>
</dbReference>
<dbReference type="GO" id="GO:0003677">
    <property type="term" value="F:DNA binding"/>
    <property type="evidence" value="ECO:0007669"/>
    <property type="project" value="UniProtKB-KW"/>
</dbReference>
<evidence type="ECO:0000259" key="4">
    <source>
        <dbReference type="PROSITE" id="PS50949"/>
    </source>
</evidence>